<keyword evidence="7 11" id="KW-0274">FAD</keyword>
<comment type="catalytic activity">
    <reaction evidence="10 11">
        <text>L-threonyl-[protein] + FAD = FMN-L-threonyl-[protein] + AMP + H(+)</text>
        <dbReference type="Rhea" id="RHEA:36847"/>
        <dbReference type="Rhea" id="RHEA-COMP:11060"/>
        <dbReference type="Rhea" id="RHEA-COMP:11061"/>
        <dbReference type="ChEBI" id="CHEBI:15378"/>
        <dbReference type="ChEBI" id="CHEBI:30013"/>
        <dbReference type="ChEBI" id="CHEBI:57692"/>
        <dbReference type="ChEBI" id="CHEBI:74257"/>
        <dbReference type="ChEBI" id="CHEBI:456215"/>
        <dbReference type="EC" id="2.7.1.180"/>
    </reaction>
</comment>
<dbReference type="PANTHER" id="PTHR30040:SF2">
    <property type="entry name" value="FAD:PROTEIN FMN TRANSFERASE"/>
    <property type="match status" value="1"/>
</dbReference>
<evidence type="ECO:0000256" key="9">
    <source>
        <dbReference type="ARBA" id="ARBA00031306"/>
    </source>
</evidence>
<sequence>MDFASRSVQLMGSAISVSLLHEQAETLLDETVRLLHLYKHRFSANDDDSELMMINHMAGIERVPVHPELFELIEIGKKHSLAAKSHLNITIGPLVQTWRIGFSDARLPSSYEISQALALTDPDLIDLDPESHSVFLAEKGMKIDLGALAKGYIADRIKDYLQAQGVTSALINLGGNVLTLGENEVTQRPWRIGIQNPKLPRGKHSAILTVTDQSVVTSGIYERTLQTEGKSYHHILDRETGYPVDSPLASITILSDKSVDGEIWTTRLFGEAPASILAQIEAQEGIEALIITQDDRIFCSSGVLPHLTVAS</sequence>
<dbReference type="EMBL" id="QFAY01000001">
    <property type="protein sequence ID" value="MBP2619891.1"/>
    <property type="molecule type" value="Genomic_DNA"/>
</dbReference>
<protein>
    <recommendedName>
        <fullName evidence="3 11">FAD:protein FMN transferase</fullName>
        <ecNumber evidence="2 11">2.7.1.180</ecNumber>
    </recommendedName>
    <alternativeName>
        <fullName evidence="9 11">Flavin transferase</fullName>
    </alternativeName>
</protein>
<keyword evidence="5 11" id="KW-0808">Transferase</keyword>
<name>A0ABS5ATI7_9STRE</name>
<comment type="caution">
    <text evidence="12">The sequence shown here is derived from an EMBL/GenBank/DDBJ whole genome shotgun (WGS) entry which is preliminary data.</text>
</comment>
<dbReference type="InterPro" id="IPR003374">
    <property type="entry name" value="ApbE-like_sf"/>
</dbReference>
<reference evidence="12 13" key="1">
    <citation type="submission" date="2018-05" db="EMBL/GenBank/DDBJ databases">
        <title>Draft genome sequence of Streptococcus panodentis CCUG 70867T.</title>
        <authorList>
            <person name="Salva-Serra F."/>
            <person name="Mendez V."/>
            <person name="Jaen-Luchoro D."/>
            <person name="Gonzales-Siles L."/>
            <person name="Karlsson R."/>
            <person name="Engstrom-Jakobsson H."/>
            <person name="Busquets A."/>
            <person name="Gomila M."/>
            <person name="Pineiro-Iglesias B."/>
            <person name="Bennasar-Figueras A."/>
            <person name="Seeger M."/>
            <person name="Moore E."/>
        </authorList>
    </citation>
    <scope>NUCLEOTIDE SEQUENCE [LARGE SCALE GENOMIC DNA]</scope>
    <source>
        <strain evidence="12 13">CCUG 70867</strain>
    </source>
</reference>
<evidence type="ECO:0000256" key="5">
    <source>
        <dbReference type="ARBA" id="ARBA00022679"/>
    </source>
</evidence>
<proteinExistence type="inferred from homology"/>
<evidence type="ECO:0000313" key="13">
    <source>
        <dbReference type="Proteomes" id="UP001519349"/>
    </source>
</evidence>
<keyword evidence="13" id="KW-1185">Reference proteome</keyword>
<organism evidence="12 13">
    <name type="scientific">Streptococcus panodentis</name>
    <dbReference type="NCBI Taxonomy" id="1581472"/>
    <lineage>
        <taxon>Bacteria</taxon>
        <taxon>Bacillati</taxon>
        <taxon>Bacillota</taxon>
        <taxon>Bacilli</taxon>
        <taxon>Lactobacillales</taxon>
        <taxon>Streptococcaceae</taxon>
        <taxon>Streptococcus</taxon>
    </lineage>
</organism>
<dbReference type="PANTHER" id="PTHR30040">
    <property type="entry name" value="THIAMINE BIOSYNTHESIS LIPOPROTEIN APBE"/>
    <property type="match status" value="1"/>
</dbReference>
<evidence type="ECO:0000256" key="6">
    <source>
        <dbReference type="ARBA" id="ARBA00022723"/>
    </source>
</evidence>
<keyword evidence="6 11" id="KW-0479">Metal-binding</keyword>
<evidence type="ECO:0000256" key="7">
    <source>
        <dbReference type="ARBA" id="ARBA00022827"/>
    </source>
</evidence>
<dbReference type="InterPro" id="IPR024932">
    <property type="entry name" value="ApbE"/>
</dbReference>
<accession>A0ABS5ATI7</accession>
<evidence type="ECO:0000313" key="12">
    <source>
        <dbReference type="EMBL" id="MBP2619891.1"/>
    </source>
</evidence>
<dbReference type="PIRSF" id="PIRSF006268">
    <property type="entry name" value="ApbE"/>
    <property type="match status" value="1"/>
</dbReference>
<dbReference type="EC" id="2.7.1.180" evidence="2 11"/>
<evidence type="ECO:0000256" key="2">
    <source>
        <dbReference type="ARBA" id="ARBA00011955"/>
    </source>
</evidence>
<dbReference type="Gene3D" id="3.10.520.10">
    <property type="entry name" value="ApbE-like domains"/>
    <property type="match status" value="1"/>
</dbReference>
<dbReference type="RefSeq" id="WP_209550550.1">
    <property type="nucleotide sequence ID" value="NZ_QFAY01000001.1"/>
</dbReference>
<evidence type="ECO:0000256" key="11">
    <source>
        <dbReference type="PIRNR" id="PIRNR006268"/>
    </source>
</evidence>
<dbReference type="SUPFAM" id="SSF143631">
    <property type="entry name" value="ApbE-like"/>
    <property type="match status" value="1"/>
</dbReference>
<keyword evidence="4 11" id="KW-0285">Flavoprotein</keyword>
<evidence type="ECO:0000256" key="10">
    <source>
        <dbReference type="ARBA" id="ARBA00048540"/>
    </source>
</evidence>
<evidence type="ECO:0000256" key="1">
    <source>
        <dbReference type="ARBA" id="ARBA00001946"/>
    </source>
</evidence>
<evidence type="ECO:0000256" key="8">
    <source>
        <dbReference type="ARBA" id="ARBA00022842"/>
    </source>
</evidence>
<dbReference type="Pfam" id="PF02424">
    <property type="entry name" value="ApbE"/>
    <property type="match status" value="1"/>
</dbReference>
<evidence type="ECO:0000256" key="3">
    <source>
        <dbReference type="ARBA" id="ARBA00016337"/>
    </source>
</evidence>
<gene>
    <name evidence="12" type="ORF">DHL47_00785</name>
</gene>
<comment type="cofactor">
    <cofactor evidence="1">
        <name>Mg(2+)</name>
        <dbReference type="ChEBI" id="CHEBI:18420"/>
    </cofactor>
</comment>
<evidence type="ECO:0000256" key="4">
    <source>
        <dbReference type="ARBA" id="ARBA00022630"/>
    </source>
</evidence>
<dbReference type="Proteomes" id="UP001519349">
    <property type="component" value="Unassembled WGS sequence"/>
</dbReference>
<comment type="similarity">
    <text evidence="11">Belongs to the ApbE family.</text>
</comment>
<keyword evidence="8 11" id="KW-0460">Magnesium</keyword>